<reference evidence="1" key="2">
    <citation type="submission" date="2023-01" db="EMBL/GenBank/DDBJ databases">
        <title>Draft genome sequence of Sulfitobacter pacificus strain NBRC 109915.</title>
        <authorList>
            <person name="Sun Q."/>
            <person name="Mori K."/>
        </authorList>
    </citation>
    <scope>NUCLEOTIDE SEQUENCE</scope>
    <source>
        <strain evidence="1">NBRC 109915</strain>
    </source>
</reference>
<sequence length="357" mass="40357">MELIDLTTEIRPLFGMRYAGDPIIGLQLNVTEGNGYSEASIYAKFILSRDGELNVQRVYAPDLDPHVAQLVYNAIQNLDSVDLYPTLAQGACPSLCILLGPFDGVVSIPEHYSRGSDDSFKSQGARVLLDEGETPSITDVDLALRLASATVPHLGLKQFEDAGAIRFKLSQPLMEIWELEDFTVPERLDDRPMFWIPKGQYWAHHDKYLVDHNIWTMSTLGEPLDLALALVDIDDPDVFLHVSLTPMPKRSRKSGALEENWRGGFHRDFQVLRLREGEPVKKLSLHGDIKARFETGFLGWAIHEGHEVVEDVSRTKIRALIPRDVRRASQHLRQVEAIMDGVDPKDRDFLKRIRDGK</sequence>
<evidence type="ECO:0000313" key="1">
    <source>
        <dbReference type="EMBL" id="GLQ28874.1"/>
    </source>
</evidence>
<protein>
    <submittedName>
        <fullName evidence="1">Uncharacterized protein</fullName>
    </submittedName>
</protein>
<gene>
    <name evidence="1" type="ORF">GCM10007927_36770</name>
</gene>
<evidence type="ECO:0000313" key="2">
    <source>
        <dbReference type="Proteomes" id="UP001161388"/>
    </source>
</evidence>
<name>A0ABQ5VP01_9RHOB</name>
<proteinExistence type="predicted"/>
<dbReference type="EMBL" id="BSNL01000003">
    <property type="protein sequence ID" value="GLQ28874.1"/>
    <property type="molecule type" value="Genomic_DNA"/>
</dbReference>
<comment type="caution">
    <text evidence="1">The sequence shown here is derived from an EMBL/GenBank/DDBJ whole genome shotgun (WGS) entry which is preliminary data.</text>
</comment>
<organism evidence="1 2">
    <name type="scientific">Sulfitobacter pacificus</name>
    <dbReference type="NCBI Taxonomy" id="1499314"/>
    <lineage>
        <taxon>Bacteria</taxon>
        <taxon>Pseudomonadati</taxon>
        <taxon>Pseudomonadota</taxon>
        <taxon>Alphaproteobacteria</taxon>
        <taxon>Rhodobacterales</taxon>
        <taxon>Roseobacteraceae</taxon>
        <taxon>Sulfitobacter</taxon>
    </lineage>
</organism>
<dbReference type="Proteomes" id="UP001161388">
    <property type="component" value="Unassembled WGS sequence"/>
</dbReference>
<accession>A0ABQ5VP01</accession>
<reference evidence="1" key="1">
    <citation type="journal article" date="2014" name="Int. J. Syst. Evol. Microbiol.">
        <title>Complete genome of a new Firmicutes species belonging to the dominant human colonic microbiota ('Ruminococcus bicirculans') reveals two chromosomes and a selective capacity to utilize plant glucans.</title>
        <authorList>
            <consortium name="NISC Comparative Sequencing Program"/>
            <person name="Wegmann U."/>
            <person name="Louis P."/>
            <person name="Goesmann A."/>
            <person name="Henrissat B."/>
            <person name="Duncan S.H."/>
            <person name="Flint H.J."/>
        </authorList>
    </citation>
    <scope>NUCLEOTIDE SEQUENCE</scope>
    <source>
        <strain evidence="1">NBRC 109915</strain>
    </source>
</reference>
<keyword evidence="2" id="KW-1185">Reference proteome</keyword>